<comment type="caution">
    <text evidence="2">The sequence shown here is derived from an EMBL/GenBank/DDBJ whole genome shotgun (WGS) entry which is preliminary data.</text>
</comment>
<sequence>MAKLVRRHTSNVEILSSNLKLSTSNVIRFGRVNAPEICASEYVVDDPQVSSSHCFIWNVCFDESTAPLTYIQDISLNGTLINGRKLHRGFAILSDQDLIEIGDHLSLRFTGETFGKEVVLEERNWKVLSQVIGKGTFGKVSG</sequence>
<evidence type="ECO:0000313" key="3">
    <source>
        <dbReference type="Proteomes" id="UP001196530"/>
    </source>
</evidence>
<dbReference type="GeneID" id="66127163"/>
<dbReference type="Proteomes" id="UP001196530">
    <property type="component" value="Unassembled WGS sequence"/>
</dbReference>
<accession>A0AAN6DE54</accession>
<reference evidence="2" key="1">
    <citation type="journal article" date="2021" name="G3 (Bethesda)">
        <title>Genomic diversity, chromosomal rearrangements, and interspecies hybridization in the ogataea polymorpha species complex.</title>
        <authorList>
            <person name="Hanson S.J."/>
            <person name="Cinneide E.O."/>
            <person name="Salzberg L.I."/>
            <person name="Wolfe K.H."/>
            <person name="McGowan J."/>
            <person name="Fitzpatrick D.A."/>
            <person name="Matlin K."/>
        </authorList>
    </citation>
    <scope>NUCLEOTIDE SEQUENCE</scope>
    <source>
        <strain evidence="2">61-244</strain>
    </source>
</reference>
<evidence type="ECO:0000259" key="1">
    <source>
        <dbReference type="PROSITE" id="PS50006"/>
    </source>
</evidence>
<feature type="domain" description="FHA" evidence="1">
    <location>
        <begin position="27"/>
        <end position="86"/>
    </location>
</feature>
<gene>
    <name evidence="2" type="ORF">KL928_003112</name>
</gene>
<dbReference type="Gene3D" id="2.60.200.20">
    <property type="match status" value="1"/>
</dbReference>
<dbReference type="SUPFAM" id="SSF49879">
    <property type="entry name" value="SMAD/FHA domain"/>
    <property type="match status" value="1"/>
</dbReference>
<name>A0AAN6DE54_PICAN</name>
<dbReference type="SMART" id="SM00240">
    <property type="entry name" value="FHA"/>
    <property type="match status" value="1"/>
</dbReference>
<dbReference type="Pfam" id="PF00498">
    <property type="entry name" value="FHA"/>
    <property type="match status" value="1"/>
</dbReference>
<dbReference type="PROSITE" id="PS50006">
    <property type="entry name" value="FHA_DOMAIN"/>
    <property type="match status" value="1"/>
</dbReference>
<evidence type="ECO:0000313" key="2">
    <source>
        <dbReference type="EMBL" id="KAG7818111.1"/>
    </source>
</evidence>
<organism evidence="2 3">
    <name type="scientific">Pichia angusta</name>
    <name type="common">Yeast</name>
    <name type="synonym">Hansenula polymorpha</name>
    <dbReference type="NCBI Taxonomy" id="870730"/>
    <lineage>
        <taxon>Eukaryota</taxon>
        <taxon>Fungi</taxon>
        <taxon>Dikarya</taxon>
        <taxon>Ascomycota</taxon>
        <taxon>Saccharomycotina</taxon>
        <taxon>Pichiomycetes</taxon>
        <taxon>Pichiales</taxon>
        <taxon>Pichiaceae</taxon>
        <taxon>Ogataea</taxon>
    </lineage>
</organism>
<dbReference type="RefSeq" id="XP_043059365.1">
    <property type="nucleotide sequence ID" value="XM_043203664.1"/>
</dbReference>
<dbReference type="EMBL" id="JAHLUX010000006">
    <property type="protein sequence ID" value="KAG7818111.1"/>
    <property type="molecule type" value="Genomic_DNA"/>
</dbReference>
<protein>
    <recommendedName>
        <fullName evidence="1">FHA domain-containing protein</fullName>
    </recommendedName>
</protein>
<proteinExistence type="predicted"/>
<dbReference type="AlphaFoldDB" id="A0AAN6DE54"/>
<dbReference type="InterPro" id="IPR000253">
    <property type="entry name" value="FHA_dom"/>
</dbReference>
<dbReference type="InterPro" id="IPR008984">
    <property type="entry name" value="SMAD_FHA_dom_sf"/>
</dbReference>